<proteinExistence type="predicted"/>
<name>A0ABP5V3L0_9ACTN</name>
<dbReference type="EMBL" id="BAAATJ010000004">
    <property type="protein sequence ID" value="GAA2391445.1"/>
    <property type="molecule type" value="Genomic_DNA"/>
</dbReference>
<organism evidence="1 2">
    <name type="scientific">Streptomyces glaucosporus</name>
    <dbReference type="NCBI Taxonomy" id="284044"/>
    <lineage>
        <taxon>Bacteria</taxon>
        <taxon>Bacillati</taxon>
        <taxon>Actinomycetota</taxon>
        <taxon>Actinomycetes</taxon>
        <taxon>Kitasatosporales</taxon>
        <taxon>Streptomycetaceae</taxon>
        <taxon>Streptomyces</taxon>
    </lineage>
</organism>
<evidence type="ECO:0000313" key="2">
    <source>
        <dbReference type="Proteomes" id="UP001500058"/>
    </source>
</evidence>
<accession>A0ABP5V3L0</accession>
<dbReference type="Proteomes" id="UP001500058">
    <property type="component" value="Unassembled WGS sequence"/>
</dbReference>
<sequence>MCFWYRSSAVSAKEAGSPPSGPGSPGVDAFTRIDLPDLPLACQVITRHRPIRFSGTRYREARAALRRA</sequence>
<gene>
    <name evidence="1" type="ORF">GCM10010420_14430</name>
</gene>
<reference evidence="2" key="1">
    <citation type="journal article" date="2019" name="Int. J. Syst. Evol. Microbiol.">
        <title>The Global Catalogue of Microorganisms (GCM) 10K type strain sequencing project: providing services to taxonomists for standard genome sequencing and annotation.</title>
        <authorList>
            <consortium name="The Broad Institute Genomics Platform"/>
            <consortium name="The Broad Institute Genome Sequencing Center for Infectious Disease"/>
            <person name="Wu L."/>
            <person name="Ma J."/>
        </authorList>
    </citation>
    <scope>NUCLEOTIDE SEQUENCE [LARGE SCALE GENOMIC DNA]</scope>
    <source>
        <strain evidence="2">JCM 6921</strain>
    </source>
</reference>
<keyword evidence="2" id="KW-1185">Reference proteome</keyword>
<evidence type="ECO:0000313" key="1">
    <source>
        <dbReference type="EMBL" id="GAA2391445.1"/>
    </source>
</evidence>
<protein>
    <submittedName>
        <fullName evidence="1">Uncharacterized protein</fullName>
    </submittedName>
</protein>
<comment type="caution">
    <text evidence="1">The sequence shown here is derived from an EMBL/GenBank/DDBJ whole genome shotgun (WGS) entry which is preliminary data.</text>
</comment>